<protein>
    <submittedName>
        <fullName evidence="2">CASP1 protein</fullName>
    </submittedName>
</protein>
<name>A0A8J7P7X0_ATRSP</name>
<dbReference type="InterPro" id="IPR002398">
    <property type="entry name" value="Pept_C14"/>
</dbReference>
<gene>
    <name evidence="2" type="primary">Casp1_1</name>
    <name evidence="2" type="ORF">GTO95_0010038</name>
</gene>
<dbReference type="PANTHER" id="PTHR47901">
    <property type="entry name" value="CASPASE RECRUITMENT DOMAIN-CONTAINING PROTEIN 18"/>
    <property type="match status" value="1"/>
</dbReference>
<dbReference type="GO" id="GO:0006508">
    <property type="term" value="P:proteolysis"/>
    <property type="evidence" value="ECO:0007669"/>
    <property type="project" value="InterPro"/>
</dbReference>
<evidence type="ECO:0000313" key="2">
    <source>
        <dbReference type="EMBL" id="MBN3325416.1"/>
    </source>
</evidence>
<feature type="domain" description="CARD" evidence="1">
    <location>
        <begin position="1"/>
        <end position="89"/>
    </location>
</feature>
<dbReference type="PANTHER" id="PTHR47901:SF3">
    <property type="entry name" value="CASPASE-1"/>
    <property type="match status" value="1"/>
</dbReference>
<sequence length="89" mass="9944">MADQRVKAARVQLIDGLNQAVVKDLLDLLQEKRVLNTGELEEVLEGNRTTKDKSRCLVDMLVKKGPRACETFLTCLQGVDQELCSSLQL</sequence>
<organism evidence="2 3">
    <name type="scientific">Atractosteus spatula</name>
    <name type="common">Alligator gar</name>
    <name type="synonym">Lepisosteus spatula</name>
    <dbReference type="NCBI Taxonomy" id="7917"/>
    <lineage>
        <taxon>Eukaryota</taxon>
        <taxon>Metazoa</taxon>
        <taxon>Chordata</taxon>
        <taxon>Craniata</taxon>
        <taxon>Vertebrata</taxon>
        <taxon>Euteleostomi</taxon>
        <taxon>Actinopterygii</taxon>
        <taxon>Neopterygii</taxon>
        <taxon>Holostei</taxon>
        <taxon>Semionotiformes</taxon>
        <taxon>Lepisosteidae</taxon>
        <taxon>Atractosteus</taxon>
    </lineage>
</organism>
<dbReference type="PROSITE" id="PS50209">
    <property type="entry name" value="CARD"/>
    <property type="match status" value="1"/>
</dbReference>
<dbReference type="GO" id="GO:0072559">
    <property type="term" value="C:NLRP3 inflammasome complex"/>
    <property type="evidence" value="ECO:0007669"/>
    <property type="project" value="TreeGrafter"/>
</dbReference>
<dbReference type="EMBL" id="JAAWVO010075548">
    <property type="protein sequence ID" value="MBN3325416.1"/>
    <property type="molecule type" value="Genomic_DNA"/>
</dbReference>
<evidence type="ECO:0000259" key="1">
    <source>
        <dbReference type="PROSITE" id="PS50209"/>
    </source>
</evidence>
<dbReference type="Gene3D" id="1.10.533.10">
    <property type="entry name" value="Death Domain, Fas"/>
    <property type="match status" value="1"/>
</dbReference>
<dbReference type="InterPro" id="IPR011029">
    <property type="entry name" value="DEATH-like_dom_sf"/>
</dbReference>
<feature type="non-terminal residue" evidence="2">
    <location>
        <position position="89"/>
    </location>
</feature>
<dbReference type="GO" id="GO:0004197">
    <property type="term" value="F:cysteine-type endopeptidase activity"/>
    <property type="evidence" value="ECO:0007669"/>
    <property type="project" value="InterPro"/>
</dbReference>
<dbReference type="GO" id="GO:0050727">
    <property type="term" value="P:regulation of inflammatory response"/>
    <property type="evidence" value="ECO:0007669"/>
    <property type="project" value="TreeGrafter"/>
</dbReference>
<evidence type="ECO:0000313" key="3">
    <source>
        <dbReference type="Proteomes" id="UP000736164"/>
    </source>
</evidence>
<feature type="non-terminal residue" evidence="2">
    <location>
        <position position="1"/>
    </location>
</feature>
<comment type="caution">
    <text evidence="2">The sequence shown here is derived from an EMBL/GenBank/DDBJ whole genome shotgun (WGS) entry which is preliminary data.</text>
</comment>
<keyword evidence="3" id="KW-1185">Reference proteome</keyword>
<dbReference type="SUPFAM" id="SSF47986">
    <property type="entry name" value="DEATH domain"/>
    <property type="match status" value="1"/>
</dbReference>
<dbReference type="GO" id="GO:0072557">
    <property type="term" value="C:IPAF inflammasome complex"/>
    <property type="evidence" value="ECO:0007669"/>
    <property type="project" value="TreeGrafter"/>
</dbReference>
<dbReference type="GO" id="GO:0042981">
    <property type="term" value="P:regulation of apoptotic process"/>
    <property type="evidence" value="ECO:0007669"/>
    <property type="project" value="InterPro"/>
</dbReference>
<dbReference type="InterPro" id="IPR001315">
    <property type="entry name" value="CARD"/>
</dbReference>
<proteinExistence type="predicted"/>
<accession>A0A8J7P7X0</accession>
<dbReference type="SMART" id="SM00114">
    <property type="entry name" value="CARD"/>
    <property type="match status" value="1"/>
</dbReference>
<reference evidence="2" key="1">
    <citation type="journal article" date="2021" name="Cell">
        <title>Tracing the genetic footprints of vertebrate landing in non-teleost ray-finned fishes.</title>
        <authorList>
            <person name="Bi X."/>
            <person name="Wang K."/>
            <person name="Yang L."/>
            <person name="Pan H."/>
            <person name="Jiang H."/>
            <person name="Wei Q."/>
            <person name="Fang M."/>
            <person name="Yu H."/>
            <person name="Zhu C."/>
            <person name="Cai Y."/>
            <person name="He Y."/>
            <person name="Gan X."/>
            <person name="Zeng H."/>
            <person name="Yu D."/>
            <person name="Zhu Y."/>
            <person name="Jiang H."/>
            <person name="Qiu Q."/>
            <person name="Yang H."/>
            <person name="Zhang Y.E."/>
            <person name="Wang W."/>
            <person name="Zhu M."/>
            <person name="He S."/>
            <person name="Zhang G."/>
        </authorList>
    </citation>
    <scope>NUCLEOTIDE SEQUENCE</scope>
    <source>
        <strain evidence="2">Allg_001</strain>
    </source>
</reference>
<dbReference type="GO" id="GO:0097169">
    <property type="term" value="C:AIM2 inflammasome complex"/>
    <property type="evidence" value="ECO:0007669"/>
    <property type="project" value="TreeGrafter"/>
</dbReference>
<dbReference type="Proteomes" id="UP000736164">
    <property type="component" value="Unassembled WGS sequence"/>
</dbReference>
<dbReference type="Pfam" id="PF00619">
    <property type="entry name" value="CARD"/>
    <property type="match status" value="1"/>
</dbReference>
<dbReference type="AlphaFoldDB" id="A0A8J7P7X0"/>